<evidence type="ECO:0000313" key="2">
    <source>
        <dbReference type="EMBL" id="KYM81014.1"/>
    </source>
</evidence>
<organism evidence="2 3">
    <name type="scientific">Atta colombica</name>
    <dbReference type="NCBI Taxonomy" id="520822"/>
    <lineage>
        <taxon>Eukaryota</taxon>
        <taxon>Metazoa</taxon>
        <taxon>Ecdysozoa</taxon>
        <taxon>Arthropoda</taxon>
        <taxon>Hexapoda</taxon>
        <taxon>Insecta</taxon>
        <taxon>Pterygota</taxon>
        <taxon>Neoptera</taxon>
        <taxon>Endopterygota</taxon>
        <taxon>Hymenoptera</taxon>
        <taxon>Apocrita</taxon>
        <taxon>Aculeata</taxon>
        <taxon>Formicoidea</taxon>
        <taxon>Formicidae</taxon>
        <taxon>Myrmicinae</taxon>
        <taxon>Atta</taxon>
    </lineage>
</organism>
<evidence type="ECO:0000256" key="1">
    <source>
        <dbReference type="SAM" id="MobiDB-lite"/>
    </source>
</evidence>
<keyword evidence="3" id="KW-1185">Reference proteome</keyword>
<protein>
    <submittedName>
        <fullName evidence="2">Uncharacterized protein</fullName>
    </submittedName>
</protein>
<sequence length="91" mass="8642">MGGCAMFQGTGMEKENSASGGGGGGGGGGGAEAAAATPGATSTSEKLQADQANPLLDPTALFGAGKIGENSVTSEITDSEGANSRMDGQCE</sequence>
<feature type="region of interest" description="Disordered" evidence="1">
    <location>
        <begin position="1"/>
        <end position="48"/>
    </location>
</feature>
<reference evidence="2 3" key="1">
    <citation type="submission" date="2015-09" db="EMBL/GenBank/DDBJ databases">
        <title>Atta colombica WGS genome.</title>
        <authorList>
            <person name="Nygaard S."/>
            <person name="Hu H."/>
            <person name="Boomsma J."/>
            <person name="Zhang G."/>
        </authorList>
    </citation>
    <scope>NUCLEOTIDE SEQUENCE [LARGE SCALE GENOMIC DNA]</scope>
    <source>
        <strain evidence="2">Treedump-2</strain>
        <tissue evidence="2">Whole body</tissue>
    </source>
</reference>
<dbReference type="Proteomes" id="UP000078540">
    <property type="component" value="Unassembled WGS sequence"/>
</dbReference>
<dbReference type="AlphaFoldDB" id="A0A151I2I7"/>
<name>A0A151I2I7_9HYME</name>
<dbReference type="STRING" id="520822.A0A151I2I7"/>
<gene>
    <name evidence="2" type="ORF">ALC53_08578</name>
</gene>
<dbReference type="EMBL" id="KQ976543">
    <property type="protein sequence ID" value="KYM81014.1"/>
    <property type="molecule type" value="Genomic_DNA"/>
</dbReference>
<proteinExistence type="predicted"/>
<feature type="compositionally biased region" description="Low complexity" evidence="1">
    <location>
        <begin position="32"/>
        <end position="44"/>
    </location>
</feature>
<feature type="compositionally biased region" description="Gly residues" evidence="1">
    <location>
        <begin position="19"/>
        <end position="31"/>
    </location>
</feature>
<feature type="region of interest" description="Disordered" evidence="1">
    <location>
        <begin position="60"/>
        <end position="91"/>
    </location>
</feature>
<accession>A0A151I2I7</accession>
<feature type="compositionally biased region" description="Polar residues" evidence="1">
    <location>
        <begin position="70"/>
        <end position="82"/>
    </location>
</feature>
<evidence type="ECO:0000313" key="3">
    <source>
        <dbReference type="Proteomes" id="UP000078540"/>
    </source>
</evidence>